<comment type="caution">
    <text evidence="3">The sequence shown here is derived from an EMBL/GenBank/DDBJ whole genome shotgun (WGS) entry which is preliminary data.</text>
</comment>
<dbReference type="GO" id="GO:0016020">
    <property type="term" value="C:membrane"/>
    <property type="evidence" value="ECO:0007669"/>
    <property type="project" value="InterPro"/>
</dbReference>
<feature type="compositionally biased region" description="Polar residues" evidence="1">
    <location>
        <begin position="270"/>
        <end position="280"/>
    </location>
</feature>
<dbReference type="STRING" id="1617426.TR69_WS6001000456"/>
<accession>A0A136LXS7</accession>
<gene>
    <name evidence="3" type="ORF">TR69_WS6001000456</name>
</gene>
<feature type="region of interest" description="Disordered" evidence="1">
    <location>
        <begin position="235"/>
        <end position="287"/>
    </location>
</feature>
<dbReference type="Pfam" id="PF02325">
    <property type="entry name" value="CCB3_YggT"/>
    <property type="match status" value="1"/>
</dbReference>
<name>A0A136LXS7_9BACT</name>
<keyword evidence="2" id="KW-0472">Membrane</keyword>
<evidence type="ECO:0000256" key="1">
    <source>
        <dbReference type="SAM" id="MobiDB-lite"/>
    </source>
</evidence>
<feature type="compositionally biased region" description="Low complexity" evidence="1">
    <location>
        <begin position="250"/>
        <end position="269"/>
    </location>
</feature>
<evidence type="ECO:0000313" key="3">
    <source>
        <dbReference type="EMBL" id="KXK26453.1"/>
    </source>
</evidence>
<organism evidence="3 4">
    <name type="scientific">candidate division WS6 bacterium OLB20</name>
    <dbReference type="NCBI Taxonomy" id="1617426"/>
    <lineage>
        <taxon>Bacteria</taxon>
        <taxon>Candidatus Dojkabacteria</taxon>
    </lineage>
</organism>
<keyword evidence="2" id="KW-1133">Transmembrane helix</keyword>
<proteinExistence type="predicted"/>
<dbReference type="AlphaFoldDB" id="A0A136LXS7"/>
<sequence length="287" mass="32150">MRAQLRAVVFGIFGIALAIVVVRILLVLVGANRDSQFVIFWFDMSNMFVGAFRDIYPQLQAQLLTVRIELFSIFAMVFYLVVALLTQKSVSSFTEDSRLDVVKSIIDSLFKFLEFFLIARFLLKLTAASIESDFVRFVYGISAVVYEPFKDILPAVRIADFGIIFESSTLIAIIVIIIFDLVTEGIIDSIAGVPKRPKQQPAPQYQQAAQPSININLPPQQPQVIDQRQVHFSQPQQPYPGYQANHLEGQRPPQYLPPQQGQYPQGHQPTFGQNAPRNNNAGGGFSA</sequence>
<dbReference type="EMBL" id="JYNZ01000003">
    <property type="protein sequence ID" value="KXK26453.1"/>
    <property type="molecule type" value="Genomic_DNA"/>
</dbReference>
<feature type="transmembrane region" description="Helical" evidence="2">
    <location>
        <begin position="68"/>
        <end position="85"/>
    </location>
</feature>
<protein>
    <submittedName>
        <fullName evidence="3">YGGT family protein</fullName>
    </submittedName>
</protein>
<dbReference type="InterPro" id="IPR003425">
    <property type="entry name" value="CCB3/YggT"/>
</dbReference>
<feature type="transmembrane region" description="Helical" evidence="2">
    <location>
        <begin position="158"/>
        <end position="179"/>
    </location>
</feature>
<reference evidence="3 4" key="1">
    <citation type="submission" date="2015-02" db="EMBL/GenBank/DDBJ databases">
        <title>Improved understanding of the partial-nitritation anammox process through 23 genomes representing the majority of the microbial community.</title>
        <authorList>
            <person name="Speth D.R."/>
            <person name="In T Zandt M."/>
            <person name="Guerrero Cruz S."/>
            <person name="Jetten M.S."/>
            <person name="Dutilh B.E."/>
        </authorList>
    </citation>
    <scope>NUCLEOTIDE SEQUENCE [LARGE SCALE GENOMIC DNA]</scope>
    <source>
        <strain evidence="3">OLB20</strain>
    </source>
</reference>
<feature type="transmembrane region" description="Helical" evidence="2">
    <location>
        <begin position="7"/>
        <end position="31"/>
    </location>
</feature>
<evidence type="ECO:0000313" key="4">
    <source>
        <dbReference type="Proteomes" id="UP000070457"/>
    </source>
</evidence>
<keyword evidence="2" id="KW-0812">Transmembrane</keyword>
<dbReference type="Proteomes" id="UP000070457">
    <property type="component" value="Unassembled WGS sequence"/>
</dbReference>
<evidence type="ECO:0000256" key="2">
    <source>
        <dbReference type="SAM" id="Phobius"/>
    </source>
</evidence>